<reference evidence="9" key="1">
    <citation type="submission" date="2021-03" db="EMBL/GenBank/DDBJ databases">
        <authorList>
            <consortium name="Genoscope - CEA"/>
            <person name="William W."/>
        </authorList>
    </citation>
    <scope>NUCLEOTIDE SEQUENCE</scope>
    <source>
        <strain evidence="9">Doubled-haploid Pahang</strain>
    </source>
</reference>
<dbReference type="SUPFAM" id="SSF46689">
    <property type="entry name" value="Homeodomain-like"/>
    <property type="match status" value="1"/>
</dbReference>
<dbReference type="InterPro" id="IPR009057">
    <property type="entry name" value="Homeodomain-like_sf"/>
</dbReference>
<accession>A0A804KZB6</accession>
<feature type="region of interest" description="Disordered" evidence="7">
    <location>
        <begin position="130"/>
        <end position="153"/>
    </location>
</feature>
<keyword evidence="3" id="KW-0238">DNA-binding</keyword>
<proteinExistence type="predicted"/>
<evidence type="ECO:0000256" key="2">
    <source>
        <dbReference type="ARBA" id="ARBA00023015"/>
    </source>
</evidence>
<dbReference type="EnsemblPlants" id="Ma10_t22970.1">
    <property type="protein sequence ID" value="Ma10_p22970.1"/>
    <property type="gene ID" value="Ma10_g22970"/>
</dbReference>
<dbReference type="Proteomes" id="UP000012960">
    <property type="component" value="Unplaced"/>
</dbReference>
<feature type="compositionally biased region" description="Basic residues" evidence="7">
    <location>
        <begin position="141"/>
        <end position="151"/>
    </location>
</feature>
<dbReference type="Pfam" id="PF13837">
    <property type="entry name" value="Myb_DNA-bind_4"/>
    <property type="match status" value="1"/>
</dbReference>
<dbReference type="SMART" id="SM00717">
    <property type="entry name" value="SANT"/>
    <property type="match status" value="1"/>
</dbReference>
<evidence type="ECO:0000256" key="5">
    <source>
        <dbReference type="ARBA" id="ARBA00023242"/>
    </source>
</evidence>
<reference evidence="10" key="2">
    <citation type="submission" date="2021-05" db="UniProtKB">
        <authorList>
            <consortium name="EnsemblPlants"/>
        </authorList>
    </citation>
    <scope>IDENTIFICATION</scope>
    <source>
        <strain evidence="10">subsp. malaccensis</strain>
    </source>
</reference>
<dbReference type="PROSITE" id="PS50090">
    <property type="entry name" value="MYB_LIKE"/>
    <property type="match status" value="1"/>
</dbReference>
<evidence type="ECO:0000256" key="3">
    <source>
        <dbReference type="ARBA" id="ARBA00023125"/>
    </source>
</evidence>
<evidence type="ECO:0000256" key="7">
    <source>
        <dbReference type="SAM" id="MobiDB-lite"/>
    </source>
</evidence>
<keyword evidence="4" id="KW-0804">Transcription</keyword>
<keyword evidence="6" id="KW-0175">Coiled coil</keyword>
<dbReference type="GO" id="GO:0003677">
    <property type="term" value="F:DNA binding"/>
    <property type="evidence" value="ECO:0007669"/>
    <property type="project" value="UniProtKB-KW"/>
</dbReference>
<dbReference type="OrthoDB" id="691673at2759"/>
<organism evidence="10 11">
    <name type="scientific">Musa acuminata subsp. malaccensis</name>
    <name type="common">Wild banana</name>
    <name type="synonym">Musa malaccensis</name>
    <dbReference type="NCBI Taxonomy" id="214687"/>
    <lineage>
        <taxon>Eukaryota</taxon>
        <taxon>Viridiplantae</taxon>
        <taxon>Streptophyta</taxon>
        <taxon>Embryophyta</taxon>
        <taxon>Tracheophyta</taxon>
        <taxon>Spermatophyta</taxon>
        <taxon>Magnoliopsida</taxon>
        <taxon>Liliopsida</taxon>
        <taxon>Zingiberales</taxon>
        <taxon>Musaceae</taxon>
        <taxon>Musa</taxon>
    </lineage>
</organism>
<dbReference type="PANTHER" id="PTHR21654">
    <property type="entry name" value="FI21293P1"/>
    <property type="match status" value="1"/>
</dbReference>
<evidence type="ECO:0000313" key="11">
    <source>
        <dbReference type="Proteomes" id="UP000012960"/>
    </source>
</evidence>
<dbReference type="OMA" id="HHPHNIT"/>
<dbReference type="AlphaFoldDB" id="A0A804KZB6"/>
<comment type="subcellular location">
    <subcellularLocation>
        <location evidence="1">Nucleus</location>
    </subcellularLocation>
</comment>
<dbReference type="InParanoid" id="A0A804KZB6"/>
<protein>
    <submittedName>
        <fullName evidence="9">(wild Malaysian banana) hypothetical protein</fullName>
    </submittedName>
</protein>
<dbReference type="InterPro" id="IPR044822">
    <property type="entry name" value="Myb_DNA-bind_4"/>
</dbReference>
<dbReference type="CDD" id="cd12203">
    <property type="entry name" value="GT1"/>
    <property type="match status" value="1"/>
</dbReference>
<keyword evidence="11" id="KW-1185">Reference proteome</keyword>
<evidence type="ECO:0000313" key="10">
    <source>
        <dbReference type="EnsemblPlants" id="Ma10_p22970.1"/>
    </source>
</evidence>
<dbReference type="InterPro" id="IPR001005">
    <property type="entry name" value="SANT/Myb"/>
</dbReference>
<dbReference type="Gene3D" id="1.10.10.60">
    <property type="entry name" value="Homeodomain-like"/>
    <property type="match status" value="1"/>
</dbReference>
<dbReference type="PANTHER" id="PTHR21654:SF66">
    <property type="entry name" value="TRIHELIX TRANSCRIPTION FACTOR GT-3B"/>
    <property type="match status" value="1"/>
</dbReference>
<feature type="coiled-coil region" evidence="6">
    <location>
        <begin position="191"/>
        <end position="218"/>
    </location>
</feature>
<dbReference type="FunCoup" id="A0A804KZB6">
    <property type="interactions" value="763"/>
</dbReference>
<dbReference type="GO" id="GO:0005634">
    <property type="term" value="C:nucleus"/>
    <property type="evidence" value="ECO:0007669"/>
    <property type="project" value="UniProtKB-SubCell"/>
</dbReference>
<keyword evidence="2" id="KW-0805">Transcription regulation</keyword>
<dbReference type="Gramene" id="Ma10_t22970.1">
    <property type="protein sequence ID" value="Ma10_p22970.1"/>
    <property type="gene ID" value="Ma10_g22970"/>
</dbReference>
<evidence type="ECO:0000313" key="9">
    <source>
        <dbReference type="EMBL" id="CAG1854360.1"/>
    </source>
</evidence>
<evidence type="ECO:0000259" key="8">
    <source>
        <dbReference type="PROSITE" id="PS50090"/>
    </source>
</evidence>
<dbReference type="EMBL" id="HG996476">
    <property type="protein sequence ID" value="CAG1854360.1"/>
    <property type="molecule type" value="Genomic_DNA"/>
</dbReference>
<gene>
    <name evidence="9" type="ORF">GSMUA_325860.1</name>
</gene>
<dbReference type="KEGG" id="mus:103969017"/>
<evidence type="ECO:0000256" key="1">
    <source>
        <dbReference type="ARBA" id="ARBA00004123"/>
    </source>
</evidence>
<evidence type="ECO:0000256" key="6">
    <source>
        <dbReference type="SAM" id="Coils"/>
    </source>
</evidence>
<name>A0A804KZB6_MUSAM</name>
<feature type="domain" description="Myb-like" evidence="8">
    <location>
        <begin position="22"/>
        <end position="78"/>
    </location>
</feature>
<keyword evidence="5" id="KW-0539">Nucleus</keyword>
<dbReference type="FunFam" id="1.10.10.60:FF:000032">
    <property type="entry name" value="Zinc finger and SCAN domain-containing 20"/>
    <property type="match status" value="1"/>
</dbReference>
<dbReference type="GO" id="GO:0006355">
    <property type="term" value="P:regulation of DNA-templated transcription"/>
    <property type="evidence" value="ECO:0007669"/>
    <property type="project" value="UniProtKB-ARBA"/>
</dbReference>
<evidence type="ECO:0000256" key="4">
    <source>
        <dbReference type="ARBA" id="ARBA00023163"/>
    </source>
</evidence>
<sequence length="246" mass="29907">MELHPYLRVKPPQETSERFPQWTHDETMVFLAIRAQLDKSFVETKRNKPLWQAISSLLQQRGFFRTPDQCKSKWKNLVTRFKGSESVEGEINRQFPFYEEMRKIFSDRMERLLVLEKARGKQVQVQAKEWEEEEGEGKVAGSKKRRKVERKKRPDEELEGAVRDFMRRQLEMEARWAEAVEARDAERRAKEEQWRRLMQGLQEERTDLERRWREREEERRVREETRAERRHALLIALLNKLVHKDC</sequence>